<feature type="chain" id="PRO_5039445711" evidence="1">
    <location>
        <begin position="41"/>
        <end position="147"/>
    </location>
</feature>
<gene>
    <name evidence="2" type="ORF">IMSAGC017_00791</name>
</gene>
<proteinExistence type="predicted"/>
<evidence type="ECO:0000313" key="3">
    <source>
        <dbReference type="Proteomes" id="UP000490821"/>
    </source>
</evidence>
<dbReference type="EMBL" id="BLMI01000082">
    <property type="protein sequence ID" value="GFI40756.1"/>
    <property type="molecule type" value="Genomic_DNA"/>
</dbReference>
<keyword evidence="1" id="KW-0732">Signal</keyword>
<evidence type="ECO:0000313" key="2">
    <source>
        <dbReference type="EMBL" id="GFI40756.1"/>
    </source>
</evidence>
<name>A0A829Z9D1_9FIRM</name>
<dbReference type="Proteomes" id="UP000490821">
    <property type="component" value="Unassembled WGS sequence"/>
</dbReference>
<evidence type="ECO:0000256" key="1">
    <source>
        <dbReference type="SAM" id="SignalP"/>
    </source>
</evidence>
<reference evidence="2 3" key="1">
    <citation type="journal article" date="2020" name="Microbiome">
        <title>Single-cell genomics of uncultured bacteria reveals dietary fiber responders in the mouse gut microbiota.</title>
        <authorList>
            <person name="Chijiiwa R."/>
            <person name="Hosokawa M."/>
            <person name="Kogawa M."/>
            <person name="Nishikawa Y."/>
            <person name="Ide K."/>
            <person name="Sakanashi C."/>
            <person name="Takahashi K."/>
            <person name="Takeyama H."/>
        </authorList>
    </citation>
    <scope>NUCLEOTIDE SEQUENCE [LARGE SCALE GENOMIC DNA]</scope>
    <source>
        <strain evidence="2">IMSAGC_017</strain>
    </source>
</reference>
<dbReference type="AlphaFoldDB" id="A0A829Z9D1"/>
<accession>A0A829Z9D1</accession>
<feature type="signal peptide" evidence="1">
    <location>
        <begin position="1"/>
        <end position="40"/>
    </location>
</feature>
<sequence>MKTFPKYNKGDKVMKKCFKILTIFVLSGSLFFTNIMSTFAAATVTKSTPYGTLYGSIGGGVSSIYGGKYCSGITKIDQKVNRIIFSVVAKKTSTGETIGDDRFSNGNATSVGGTFEVGGYSNTRLTFYGTHDVIHTNGYAVYTSTQY</sequence>
<comment type="caution">
    <text evidence="2">The sequence shown here is derived from an EMBL/GenBank/DDBJ whole genome shotgun (WGS) entry which is preliminary data.</text>
</comment>
<protein>
    <submittedName>
        <fullName evidence="2">Uncharacterized protein</fullName>
    </submittedName>
</protein>
<organism evidence="2 3">
    <name type="scientific">Thomasclavelia cocleata</name>
    <dbReference type="NCBI Taxonomy" id="69824"/>
    <lineage>
        <taxon>Bacteria</taxon>
        <taxon>Bacillati</taxon>
        <taxon>Bacillota</taxon>
        <taxon>Erysipelotrichia</taxon>
        <taxon>Erysipelotrichales</taxon>
        <taxon>Coprobacillaceae</taxon>
        <taxon>Thomasclavelia</taxon>
    </lineage>
</organism>